<sequence length="59" mass="6459">MLRGLPKRTSGHELNNLQDRPAIRSHPQGGRHQRRKSFKSNNLGNAASPTAGLAETLSK</sequence>
<gene>
    <name evidence="2" type="ORF">Pla111_16970</name>
</gene>
<feature type="compositionally biased region" description="Polar residues" evidence="1">
    <location>
        <begin position="39"/>
        <end position="48"/>
    </location>
</feature>
<feature type="compositionally biased region" description="Basic residues" evidence="1">
    <location>
        <begin position="29"/>
        <end position="38"/>
    </location>
</feature>
<reference evidence="2 3" key="1">
    <citation type="submission" date="2019-02" db="EMBL/GenBank/DDBJ databases">
        <title>Deep-cultivation of Planctomycetes and their phenomic and genomic characterization uncovers novel biology.</title>
        <authorList>
            <person name="Wiegand S."/>
            <person name="Jogler M."/>
            <person name="Boedeker C."/>
            <person name="Pinto D."/>
            <person name="Vollmers J."/>
            <person name="Rivas-Marin E."/>
            <person name="Kohn T."/>
            <person name="Peeters S.H."/>
            <person name="Heuer A."/>
            <person name="Rast P."/>
            <person name="Oberbeckmann S."/>
            <person name="Bunk B."/>
            <person name="Jeske O."/>
            <person name="Meyerdierks A."/>
            <person name="Storesund J.E."/>
            <person name="Kallscheuer N."/>
            <person name="Luecker S."/>
            <person name="Lage O.M."/>
            <person name="Pohl T."/>
            <person name="Merkel B.J."/>
            <person name="Hornburger P."/>
            <person name="Mueller R.-W."/>
            <person name="Bruemmer F."/>
            <person name="Labrenz M."/>
            <person name="Spormann A.M."/>
            <person name="Op Den Camp H."/>
            <person name="Overmann J."/>
            <person name="Amann R."/>
            <person name="Jetten M.S.M."/>
            <person name="Mascher T."/>
            <person name="Medema M.H."/>
            <person name="Devos D.P."/>
            <person name="Kaster A.-K."/>
            <person name="Ovreas L."/>
            <person name="Rohde M."/>
            <person name="Galperin M.Y."/>
            <person name="Jogler C."/>
        </authorList>
    </citation>
    <scope>NUCLEOTIDE SEQUENCE [LARGE SCALE GENOMIC DNA]</scope>
    <source>
        <strain evidence="2 3">Pla111</strain>
    </source>
</reference>
<dbReference type="EMBL" id="SJPH01000003">
    <property type="protein sequence ID" value="TWT46601.1"/>
    <property type="molecule type" value="Genomic_DNA"/>
</dbReference>
<dbReference type="Proteomes" id="UP000318995">
    <property type="component" value="Unassembled WGS sequence"/>
</dbReference>
<keyword evidence="3" id="KW-1185">Reference proteome</keyword>
<name>A0A5C5W9B7_9BACT</name>
<evidence type="ECO:0000313" key="3">
    <source>
        <dbReference type="Proteomes" id="UP000318995"/>
    </source>
</evidence>
<protein>
    <submittedName>
        <fullName evidence="2">Uncharacterized protein</fullName>
    </submittedName>
</protein>
<dbReference type="AlphaFoldDB" id="A0A5C5W9B7"/>
<feature type="region of interest" description="Disordered" evidence="1">
    <location>
        <begin position="1"/>
        <end position="59"/>
    </location>
</feature>
<comment type="caution">
    <text evidence="2">The sequence shown here is derived from an EMBL/GenBank/DDBJ whole genome shotgun (WGS) entry which is preliminary data.</text>
</comment>
<evidence type="ECO:0000256" key="1">
    <source>
        <dbReference type="SAM" id="MobiDB-lite"/>
    </source>
</evidence>
<organism evidence="2 3">
    <name type="scientific">Botrimarina hoheduenensis</name>
    <dbReference type="NCBI Taxonomy" id="2528000"/>
    <lineage>
        <taxon>Bacteria</taxon>
        <taxon>Pseudomonadati</taxon>
        <taxon>Planctomycetota</taxon>
        <taxon>Planctomycetia</taxon>
        <taxon>Pirellulales</taxon>
        <taxon>Lacipirellulaceae</taxon>
        <taxon>Botrimarina</taxon>
    </lineage>
</organism>
<evidence type="ECO:0000313" key="2">
    <source>
        <dbReference type="EMBL" id="TWT46601.1"/>
    </source>
</evidence>
<accession>A0A5C5W9B7</accession>
<proteinExistence type="predicted"/>